<protein>
    <submittedName>
        <fullName evidence="2">Uncharacterized protein</fullName>
    </submittedName>
</protein>
<evidence type="ECO:0000313" key="2">
    <source>
        <dbReference type="EMBL" id="EEF39458.1"/>
    </source>
</evidence>
<proteinExistence type="predicted"/>
<dbReference type="AlphaFoldDB" id="B9SA96"/>
<reference evidence="3" key="1">
    <citation type="journal article" date="2010" name="Nat. Biotechnol.">
        <title>Draft genome sequence of the oilseed species Ricinus communis.</title>
        <authorList>
            <person name="Chan A.P."/>
            <person name="Crabtree J."/>
            <person name="Zhao Q."/>
            <person name="Lorenzi H."/>
            <person name="Orvis J."/>
            <person name="Puiu D."/>
            <person name="Melake-Berhan A."/>
            <person name="Jones K.M."/>
            <person name="Redman J."/>
            <person name="Chen G."/>
            <person name="Cahoon E.B."/>
            <person name="Gedil M."/>
            <person name="Stanke M."/>
            <person name="Haas B.J."/>
            <person name="Wortman J.R."/>
            <person name="Fraser-Liggett C.M."/>
            <person name="Ravel J."/>
            <person name="Rabinowicz P.D."/>
        </authorList>
    </citation>
    <scope>NUCLEOTIDE SEQUENCE [LARGE SCALE GENOMIC DNA]</scope>
    <source>
        <strain evidence="3">cv. Hale</strain>
    </source>
</reference>
<accession>B9SA96</accession>
<name>B9SA96_RICCO</name>
<gene>
    <name evidence="2" type="ORF">RCOM_1697110</name>
</gene>
<evidence type="ECO:0000313" key="3">
    <source>
        <dbReference type="Proteomes" id="UP000008311"/>
    </source>
</evidence>
<dbReference type="InParanoid" id="B9SA96"/>
<evidence type="ECO:0000256" key="1">
    <source>
        <dbReference type="SAM" id="MobiDB-lite"/>
    </source>
</evidence>
<sequence length="166" mass="18342">MVTSPSPSTMSPLAALTATPPPSRLPDTFVTTTPLRGISVGSPATEASAVTTPPSPAISRTTGYRSYLLEIYLARRSSIGILDSIQWYIRRGTHRLAFSMVIDYVSEGPRVRDQIEFKRRFGVDRWLIDPLSSFRGRVLLPLRIGAARLRVRDQDCHSIQGLDLCG</sequence>
<feature type="compositionally biased region" description="Low complexity" evidence="1">
    <location>
        <begin position="1"/>
        <end position="18"/>
    </location>
</feature>
<feature type="region of interest" description="Disordered" evidence="1">
    <location>
        <begin position="1"/>
        <end position="27"/>
    </location>
</feature>
<dbReference type="Proteomes" id="UP000008311">
    <property type="component" value="Unassembled WGS sequence"/>
</dbReference>
<dbReference type="EMBL" id="EQ973902">
    <property type="protein sequence ID" value="EEF39458.1"/>
    <property type="molecule type" value="Genomic_DNA"/>
</dbReference>
<organism evidence="2 3">
    <name type="scientific">Ricinus communis</name>
    <name type="common">Castor bean</name>
    <dbReference type="NCBI Taxonomy" id="3988"/>
    <lineage>
        <taxon>Eukaryota</taxon>
        <taxon>Viridiplantae</taxon>
        <taxon>Streptophyta</taxon>
        <taxon>Embryophyta</taxon>
        <taxon>Tracheophyta</taxon>
        <taxon>Spermatophyta</taxon>
        <taxon>Magnoliopsida</taxon>
        <taxon>eudicotyledons</taxon>
        <taxon>Gunneridae</taxon>
        <taxon>Pentapetalae</taxon>
        <taxon>rosids</taxon>
        <taxon>fabids</taxon>
        <taxon>Malpighiales</taxon>
        <taxon>Euphorbiaceae</taxon>
        <taxon>Acalyphoideae</taxon>
        <taxon>Acalypheae</taxon>
        <taxon>Ricinus</taxon>
    </lineage>
</organism>
<keyword evidence="3" id="KW-1185">Reference proteome</keyword>